<feature type="transmembrane region" description="Helical" evidence="2">
    <location>
        <begin position="62"/>
        <end position="84"/>
    </location>
</feature>
<dbReference type="AlphaFoldDB" id="A0A953L922"/>
<feature type="transmembrane region" description="Helical" evidence="2">
    <location>
        <begin position="145"/>
        <end position="164"/>
    </location>
</feature>
<feature type="transmembrane region" description="Helical" evidence="2">
    <location>
        <begin position="29"/>
        <end position="50"/>
    </location>
</feature>
<comment type="caution">
    <text evidence="4">The sequence shown here is derived from an EMBL/GenBank/DDBJ whole genome shotgun (WGS) entry which is preliminary data.</text>
</comment>
<protein>
    <submittedName>
        <fullName evidence="4">PP2C family protein-serine/threonine phosphatase</fullName>
    </submittedName>
</protein>
<dbReference type="InterPro" id="IPR001932">
    <property type="entry name" value="PPM-type_phosphatase-like_dom"/>
</dbReference>
<dbReference type="EMBL" id="JAHVHU010000004">
    <property type="protein sequence ID" value="MBY5957178.1"/>
    <property type="molecule type" value="Genomic_DNA"/>
</dbReference>
<dbReference type="GO" id="GO:0016791">
    <property type="term" value="F:phosphatase activity"/>
    <property type="evidence" value="ECO:0007669"/>
    <property type="project" value="TreeGrafter"/>
</dbReference>
<reference evidence="4" key="1">
    <citation type="submission" date="2021-06" db="EMBL/GenBank/DDBJ databases">
        <title>44 bacteria genomes isolated from Dapeng, Shenzhen.</title>
        <authorList>
            <person name="Zheng W."/>
            <person name="Yu S."/>
            <person name="Huang Y."/>
        </authorList>
    </citation>
    <scope>NUCLEOTIDE SEQUENCE</scope>
    <source>
        <strain evidence="4">DP5N28-2</strain>
    </source>
</reference>
<evidence type="ECO:0000259" key="3">
    <source>
        <dbReference type="SMART" id="SM00331"/>
    </source>
</evidence>
<dbReference type="PANTHER" id="PTHR43156:SF2">
    <property type="entry name" value="STAGE II SPORULATION PROTEIN E"/>
    <property type="match status" value="1"/>
</dbReference>
<dbReference type="PANTHER" id="PTHR43156">
    <property type="entry name" value="STAGE II SPORULATION PROTEIN E-RELATED"/>
    <property type="match status" value="1"/>
</dbReference>
<sequence>MQKEEPKMDVLQEASRMLSEPSRNTKRKILTGFNFVFILALLLHLVIQLVEFGSLPDPARDLVLFPIIILINSISAIYNVPILLGRRKSVPWMNRFSAWTTIGISLLLAILIVHTNINIATSILIDFGYSVIMIFIVGTVIGRKAAIVWFGIATVSLFVAYQNVGEDFVYYLMTNEEVQVFEDSLAAGNQEAIDRVEKLNAHNLAPVPVKLFAAIWFIFMTTLVLAVYFESNMISKVLGAIPAVIRRISIASEEKNKLEHENMRMGMELDVAHQIQKTLLPKHEEWDEVNYLNISARMDPANEVGGDFYEVLPQDDRSVVVAIGDVTDHGLQSGLVMLMVQSTIRTILDKDGDQTTLMNAMNRINTIMYRNIRNRMHDYRNLTMSLAHVTRNSVTLCGQHENLLRYNARSGSVEVIPTDDLGIYVGLIEDIKPHVSELTVDFFENDVLLFYTDGLTESENQSGQFFGEDRLIQLLKRHSTEEANDIVEIIYDDVYQFIGDTPILDDITLMIIKNKSV</sequence>
<proteinExistence type="predicted"/>
<dbReference type="Proteomes" id="UP000753961">
    <property type="component" value="Unassembled WGS sequence"/>
</dbReference>
<accession>A0A953L922</accession>
<evidence type="ECO:0000313" key="5">
    <source>
        <dbReference type="Proteomes" id="UP000753961"/>
    </source>
</evidence>
<dbReference type="SMART" id="SM00331">
    <property type="entry name" value="PP2C_SIG"/>
    <property type="match status" value="1"/>
</dbReference>
<gene>
    <name evidence="4" type="ORF">KUV50_03460</name>
</gene>
<feature type="transmembrane region" description="Helical" evidence="2">
    <location>
        <begin position="211"/>
        <end position="229"/>
    </location>
</feature>
<dbReference type="Gene3D" id="3.60.40.10">
    <property type="entry name" value="PPM-type phosphatase domain"/>
    <property type="match status" value="1"/>
</dbReference>
<evidence type="ECO:0000313" key="4">
    <source>
        <dbReference type="EMBL" id="MBY5957178.1"/>
    </source>
</evidence>
<feature type="transmembrane region" description="Helical" evidence="2">
    <location>
        <begin position="119"/>
        <end position="138"/>
    </location>
</feature>
<feature type="transmembrane region" description="Helical" evidence="2">
    <location>
        <begin position="96"/>
        <end position="113"/>
    </location>
</feature>
<dbReference type="InterPro" id="IPR036457">
    <property type="entry name" value="PPM-type-like_dom_sf"/>
</dbReference>
<dbReference type="InterPro" id="IPR052016">
    <property type="entry name" value="Bact_Sigma-Reg"/>
</dbReference>
<dbReference type="Pfam" id="PF07228">
    <property type="entry name" value="SpoIIE"/>
    <property type="match status" value="1"/>
</dbReference>
<organism evidence="4 5">
    <name type="scientific">Membranihabitans marinus</name>
    <dbReference type="NCBI Taxonomy" id="1227546"/>
    <lineage>
        <taxon>Bacteria</taxon>
        <taxon>Pseudomonadati</taxon>
        <taxon>Bacteroidota</taxon>
        <taxon>Saprospiria</taxon>
        <taxon>Saprospirales</taxon>
        <taxon>Saprospiraceae</taxon>
        <taxon>Membranihabitans</taxon>
    </lineage>
</organism>
<name>A0A953L922_9BACT</name>
<dbReference type="RefSeq" id="WP_222578701.1">
    <property type="nucleotide sequence ID" value="NZ_JAHVHU010000004.1"/>
</dbReference>
<keyword evidence="1" id="KW-0378">Hydrolase</keyword>
<dbReference type="SUPFAM" id="SSF81606">
    <property type="entry name" value="PP2C-like"/>
    <property type="match status" value="1"/>
</dbReference>
<keyword evidence="5" id="KW-1185">Reference proteome</keyword>
<keyword evidence="2" id="KW-1133">Transmembrane helix</keyword>
<feature type="domain" description="PPM-type phosphatase" evidence="3">
    <location>
        <begin position="289"/>
        <end position="514"/>
    </location>
</feature>
<evidence type="ECO:0000256" key="2">
    <source>
        <dbReference type="SAM" id="Phobius"/>
    </source>
</evidence>
<keyword evidence="2" id="KW-0812">Transmembrane</keyword>
<evidence type="ECO:0000256" key="1">
    <source>
        <dbReference type="ARBA" id="ARBA00022801"/>
    </source>
</evidence>
<keyword evidence="2" id="KW-0472">Membrane</keyword>